<evidence type="ECO:0000313" key="4">
    <source>
        <dbReference type="Proteomes" id="UP000077115"/>
    </source>
</evidence>
<reference evidence="3 4" key="2">
    <citation type="submission" date="2016-05" db="EMBL/GenBank/DDBJ databases">
        <title>Lineage-specific infection strategies underlie the spectrum of fungal disease in amphibians.</title>
        <authorList>
            <person name="Cuomo C.A."/>
            <person name="Farrer R.A."/>
            <person name="James T."/>
            <person name="Longcore J."/>
            <person name="Birren B."/>
        </authorList>
    </citation>
    <scope>NUCLEOTIDE SEQUENCE [LARGE SCALE GENOMIC DNA]</scope>
    <source>
        <strain evidence="3 4">JEL423</strain>
    </source>
</reference>
<dbReference type="GO" id="GO:0000387">
    <property type="term" value="P:spliceosomal snRNP assembly"/>
    <property type="evidence" value="ECO:0007669"/>
    <property type="project" value="TreeGrafter"/>
</dbReference>
<evidence type="ECO:0000259" key="2">
    <source>
        <dbReference type="Pfam" id="PF23086"/>
    </source>
</evidence>
<feature type="region of interest" description="Disordered" evidence="1">
    <location>
        <begin position="112"/>
        <end position="179"/>
    </location>
</feature>
<feature type="domain" description="Coilin tudor" evidence="2">
    <location>
        <begin position="347"/>
        <end position="399"/>
    </location>
</feature>
<dbReference type="STRING" id="403673.A0A177WDV6"/>
<evidence type="ECO:0000256" key="1">
    <source>
        <dbReference type="SAM" id="MobiDB-lite"/>
    </source>
</evidence>
<feature type="compositionally biased region" description="Acidic residues" evidence="1">
    <location>
        <begin position="146"/>
        <end position="171"/>
    </location>
</feature>
<protein>
    <recommendedName>
        <fullName evidence="2">Coilin tudor domain-containing protein</fullName>
    </recommendedName>
</protein>
<dbReference type="Pfam" id="PF23086">
    <property type="entry name" value="Tudor_Coilin"/>
    <property type="match status" value="1"/>
</dbReference>
<dbReference type="GO" id="GO:0015030">
    <property type="term" value="C:Cajal body"/>
    <property type="evidence" value="ECO:0007669"/>
    <property type="project" value="TreeGrafter"/>
</dbReference>
<sequence length="472" mass="51829">MAAASIELSIDGFKLLGDSLTFCVLRDNDLVSVGISEYAQNFDSTHFTKNQSLSNGKRKLDSEPFFQAFQSTLQNDDDEDSYFAKEDQFEQLLSQALDRKLKKFKVDIPADDEVEEDIPQMTSDADESSSAASSDSEGSSSAEESSSSEDTESSSSSSEEELSDNDNDESSLETHCDVTSTATATSNAINSVCIPSGLTKNKRKAVQNMIDTERTHVRFDDANDVTFPYASTFDEPPVKQNTELSENEPYIVYSHVHLKDSDMSVPSLSKSARRRMRRNQRAAQLAIGGAVSEELNDNNDSEEGVSLHQSKSQDVNSNTEQSTIEPNVTENVSIESNKDSQASSFQNYDLMPYLQGLPRPGMVIAFKTLELSTAYTPEISEFKEAQVLSVDAISKRCSVKLLSCSSKSAAPLPSDPSSMWGHATKTDQKSRDSGSGRFEINDDDSEEGAIEAVDDIIHVDLDTMFEIKRVAP</sequence>
<accession>A0A177WDV6</accession>
<feature type="compositionally biased region" description="Basic and acidic residues" evidence="1">
    <location>
        <begin position="424"/>
        <end position="434"/>
    </location>
</feature>
<gene>
    <name evidence="3" type="ORF">BDEG_22173</name>
</gene>
<reference evidence="3 4" key="1">
    <citation type="submission" date="2006-10" db="EMBL/GenBank/DDBJ databases">
        <title>The Genome Sequence of Batrachochytrium dendrobatidis JEL423.</title>
        <authorList>
            <consortium name="The Broad Institute Genome Sequencing Platform"/>
            <person name="Birren B."/>
            <person name="Lander E."/>
            <person name="Galagan J."/>
            <person name="Cuomo C."/>
            <person name="Devon K."/>
            <person name="Jaffe D."/>
            <person name="Butler J."/>
            <person name="Alvarez P."/>
            <person name="Gnerre S."/>
            <person name="Grabherr M."/>
            <person name="Kleber M."/>
            <person name="Mauceli E."/>
            <person name="Brockman W."/>
            <person name="Young S."/>
            <person name="LaButti K."/>
            <person name="Sykes S."/>
            <person name="DeCaprio D."/>
            <person name="Crawford M."/>
            <person name="Koehrsen M."/>
            <person name="Engels R."/>
            <person name="Montgomery P."/>
            <person name="Pearson M."/>
            <person name="Howarth C."/>
            <person name="Larson L."/>
            <person name="White J."/>
            <person name="O'Leary S."/>
            <person name="Kodira C."/>
            <person name="Zeng Q."/>
            <person name="Yandava C."/>
            <person name="Alvarado L."/>
            <person name="Longcore J."/>
            <person name="James T."/>
        </authorList>
    </citation>
    <scope>NUCLEOTIDE SEQUENCE [LARGE SCALE GENOMIC DNA]</scope>
    <source>
        <strain evidence="3 4">JEL423</strain>
    </source>
</reference>
<dbReference type="VEuPathDB" id="FungiDB:BDEG_22173"/>
<dbReference type="PANTHER" id="PTHR15197">
    <property type="entry name" value="COILIN P80"/>
    <property type="match status" value="1"/>
</dbReference>
<evidence type="ECO:0000313" key="3">
    <source>
        <dbReference type="EMBL" id="OAJ38223.1"/>
    </source>
</evidence>
<feature type="region of interest" description="Disordered" evidence="1">
    <location>
        <begin position="407"/>
        <end position="449"/>
    </location>
</feature>
<organism evidence="3 4">
    <name type="scientific">Batrachochytrium dendrobatidis (strain JEL423)</name>
    <dbReference type="NCBI Taxonomy" id="403673"/>
    <lineage>
        <taxon>Eukaryota</taxon>
        <taxon>Fungi</taxon>
        <taxon>Fungi incertae sedis</taxon>
        <taxon>Chytridiomycota</taxon>
        <taxon>Chytridiomycota incertae sedis</taxon>
        <taxon>Chytridiomycetes</taxon>
        <taxon>Rhizophydiales</taxon>
        <taxon>Rhizophydiales incertae sedis</taxon>
        <taxon>Batrachochytrium</taxon>
    </lineage>
</organism>
<dbReference type="InterPro" id="IPR056398">
    <property type="entry name" value="Tudor_Coilin"/>
</dbReference>
<dbReference type="GO" id="GO:0030619">
    <property type="term" value="F:U1 snRNA binding"/>
    <property type="evidence" value="ECO:0007669"/>
    <property type="project" value="TreeGrafter"/>
</dbReference>
<dbReference type="InterPro" id="IPR024822">
    <property type="entry name" value="Coilin"/>
</dbReference>
<feature type="compositionally biased region" description="Low complexity" evidence="1">
    <location>
        <begin position="128"/>
        <end position="145"/>
    </location>
</feature>
<dbReference type="GO" id="GO:0030620">
    <property type="term" value="F:U2 snRNA binding"/>
    <property type="evidence" value="ECO:0007669"/>
    <property type="project" value="TreeGrafter"/>
</dbReference>
<feature type="compositionally biased region" description="Acidic residues" evidence="1">
    <location>
        <begin position="294"/>
        <end position="303"/>
    </location>
</feature>
<feature type="compositionally biased region" description="Basic residues" evidence="1">
    <location>
        <begin position="271"/>
        <end position="280"/>
    </location>
</feature>
<dbReference type="PANTHER" id="PTHR15197:SF0">
    <property type="entry name" value="COILIN"/>
    <property type="match status" value="1"/>
</dbReference>
<name>A0A177WDV6_BATDL</name>
<dbReference type="OrthoDB" id="74813at2759"/>
<proteinExistence type="predicted"/>
<dbReference type="Proteomes" id="UP000077115">
    <property type="component" value="Unassembled WGS sequence"/>
</dbReference>
<feature type="region of interest" description="Disordered" evidence="1">
    <location>
        <begin position="264"/>
        <end position="341"/>
    </location>
</feature>
<dbReference type="EMBL" id="DS022301">
    <property type="protein sequence ID" value="OAJ38223.1"/>
    <property type="molecule type" value="Genomic_DNA"/>
</dbReference>
<dbReference type="AlphaFoldDB" id="A0A177WDV6"/>
<feature type="compositionally biased region" description="Polar residues" evidence="1">
    <location>
        <begin position="307"/>
        <end position="341"/>
    </location>
</feature>